<evidence type="ECO:0000256" key="2">
    <source>
        <dbReference type="ARBA" id="ARBA00022737"/>
    </source>
</evidence>
<evidence type="ECO:0000313" key="7">
    <source>
        <dbReference type="EMBL" id="CEO52543.1"/>
    </source>
</evidence>
<sequence length="205" mass="24193">MDWASCSRCDRYFNSPSAMEQHIRDSPKHNLCGACNDDFELREDLEEHCEYWHDYCRDCSRFFDSAEDLDQHEVLQHDMCIICGRYFTSENNLRYHKLTHMDKTIGCRGCERDFVTHFAMLLHLEEGTCSSGVDRERVTDLAFQCRLSQYYASSKDGFDFECPSCTVPFSYISGLFQHVQSEACDEELDKHSPLRVFLRFLRRRV</sequence>
<dbReference type="GO" id="GO:0005634">
    <property type="term" value="C:nucleus"/>
    <property type="evidence" value="ECO:0007669"/>
    <property type="project" value="TreeGrafter"/>
</dbReference>
<reference evidence="7" key="1">
    <citation type="submission" date="2015-01" db="EMBL/GenBank/DDBJ databases">
        <authorList>
            <person name="Durling Mikael"/>
        </authorList>
    </citation>
    <scope>NUCLEOTIDE SEQUENCE</scope>
</reference>
<dbReference type="AlphaFoldDB" id="A0A0B7K597"/>
<dbReference type="EMBL" id="CDPU01000029">
    <property type="protein sequence ID" value="CEO52543.1"/>
    <property type="molecule type" value="Genomic_DNA"/>
</dbReference>
<evidence type="ECO:0000259" key="6">
    <source>
        <dbReference type="PROSITE" id="PS50157"/>
    </source>
</evidence>
<evidence type="ECO:0000256" key="1">
    <source>
        <dbReference type="ARBA" id="ARBA00022723"/>
    </source>
</evidence>
<keyword evidence="2" id="KW-0677">Repeat</keyword>
<dbReference type="Gene3D" id="3.30.160.60">
    <property type="entry name" value="Classic Zinc Finger"/>
    <property type="match status" value="2"/>
</dbReference>
<keyword evidence="1" id="KW-0479">Metal-binding</keyword>
<dbReference type="GO" id="GO:0008270">
    <property type="term" value="F:zinc ion binding"/>
    <property type="evidence" value="ECO:0007669"/>
    <property type="project" value="UniProtKB-KW"/>
</dbReference>
<dbReference type="PANTHER" id="PTHR24409">
    <property type="entry name" value="ZINC FINGER PROTEIN 142"/>
    <property type="match status" value="1"/>
</dbReference>
<dbReference type="Pfam" id="PF12874">
    <property type="entry name" value="zf-met"/>
    <property type="match status" value="2"/>
</dbReference>
<dbReference type="InterPro" id="IPR013087">
    <property type="entry name" value="Znf_C2H2_type"/>
</dbReference>
<dbReference type="SMART" id="SM00355">
    <property type="entry name" value="ZnF_C2H2"/>
    <property type="match status" value="5"/>
</dbReference>
<dbReference type="InterPro" id="IPR036236">
    <property type="entry name" value="Znf_C2H2_sf"/>
</dbReference>
<keyword evidence="4" id="KW-0862">Zinc</keyword>
<feature type="domain" description="C2H2-type" evidence="6">
    <location>
        <begin position="78"/>
        <end position="105"/>
    </location>
</feature>
<evidence type="ECO:0000256" key="3">
    <source>
        <dbReference type="ARBA" id="ARBA00022771"/>
    </source>
</evidence>
<dbReference type="GO" id="GO:0000981">
    <property type="term" value="F:DNA-binding transcription factor activity, RNA polymerase II-specific"/>
    <property type="evidence" value="ECO:0007669"/>
    <property type="project" value="TreeGrafter"/>
</dbReference>
<dbReference type="PROSITE" id="PS50157">
    <property type="entry name" value="ZINC_FINGER_C2H2_2"/>
    <property type="match status" value="1"/>
</dbReference>
<proteinExistence type="predicted"/>
<name>A0A0B7K597_BIOOC</name>
<organism evidence="7">
    <name type="scientific">Bionectria ochroleuca</name>
    <name type="common">Gliocladium roseum</name>
    <dbReference type="NCBI Taxonomy" id="29856"/>
    <lineage>
        <taxon>Eukaryota</taxon>
        <taxon>Fungi</taxon>
        <taxon>Dikarya</taxon>
        <taxon>Ascomycota</taxon>
        <taxon>Pezizomycotina</taxon>
        <taxon>Sordariomycetes</taxon>
        <taxon>Hypocreomycetidae</taxon>
        <taxon>Hypocreales</taxon>
        <taxon>Bionectriaceae</taxon>
        <taxon>Clonostachys</taxon>
    </lineage>
</organism>
<accession>A0A0B7K597</accession>
<dbReference type="PANTHER" id="PTHR24409:SF295">
    <property type="entry name" value="AZ2-RELATED"/>
    <property type="match status" value="1"/>
</dbReference>
<gene>
    <name evidence="7" type="ORF">BN869_000008601_1</name>
</gene>
<dbReference type="SUPFAM" id="SSF57667">
    <property type="entry name" value="beta-beta-alpha zinc fingers"/>
    <property type="match status" value="1"/>
</dbReference>
<evidence type="ECO:0000256" key="4">
    <source>
        <dbReference type="ARBA" id="ARBA00022833"/>
    </source>
</evidence>
<evidence type="ECO:0000256" key="5">
    <source>
        <dbReference type="PROSITE-ProRule" id="PRU00042"/>
    </source>
</evidence>
<dbReference type="PROSITE" id="PS00028">
    <property type="entry name" value="ZINC_FINGER_C2H2_1"/>
    <property type="match status" value="2"/>
</dbReference>
<dbReference type="GO" id="GO:0000977">
    <property type="term" value="F:RNA polymerase II transcription regulatory region sequence-specific DNA binding"/>
    <property type="evidence" value="ECO:0007669"/>
    <property type="project" value="TreeGrafter"/>
</dbReference>
<keyword evidence="3 5" id="KW-0863">Zinc-finger</keyword>
<protein>
    <recommendedName>
        <fullName evidence="6">C2H2-type domain-containing protein</fullName>
    </recommendedName>
</protein>